<dbReference type="PIRSF" id="PIRSF001365">
    <property type="entry name" value="DHDPS"/>
    <property type="match status" value="1"/>
</dbReference>
<feature type="active site" description="Proton donor/acceptor" evidence="4">
    <location>
        <position position="134"/>
    </location>
</feature>
<evidence type="ECO:0000256" key="3">
    <source>
        <dbReference type="PIRNR" id="PIRNR001365"/>
    </source>
</evidence>
<dbReference type="AlphaFoldDB" id="A0A3P3XNK7"/>
<dbReference type="PANTHER" id="PTHR12128">
    <property type="entry name" value="DIHYDRODIPICOLINATE SYNTHASE"/>
    <property type="match status" value="1"/>
</dbReference>
<sequence>MSTQIGGIIPPVITCFDKNGKIDENAQKELVRYLSNHVQGFYPCGTYGSGPLMTSEERKRVAEIVIKEKGSALAIIHVGAPSTAEAVDLAKHAESAGADAIGAIPPYYYAYSQEQLIDHYRALIKAVKIPVFLYNNPELSRNPVLSESLRILAEDGLAGVKDSSFDLVNFYNYILAVKQPGFTFIVGTEAIAAAALDAGASGVIAGLANVFPEFLEDFYTTWKQGDPQRTAKKQLDVIRARNALKLGPTLTMTYAGLRMRGFNPGYPRAPYTEITKEVYDKALREFKAMGLIG</sequence>
<dbReference type="PANTHER" id="PTHR12128:SF66">
    <property type="entry name" value="4-HYDROXY-2-OXOGLUTARATE ALDOLASE, MITOCHONDRIAL"/>
    <property type="match status" value="1"/>
</dbReference>
<dbReference type="SMART" id="SM01130">
    <property type="entry name" value="DHDPS"/>
    <property type="match status" value="1"/>
</dbReference>
<gene>
    <name evidence="6" type="ORF">SPIRO4BDMA_40426</name>
</gene>
<dbReference type="Pfam" id="PF00701">
    <property type="entry name" value="DHDPS"/>
    <property type="match status" value="1"/>
</dbReference>
<keyword evidence="2 3" id="KW-0456">Lyase</keyword>
<evidence type="ECO:0000256" key="4">
    <source>
        <dbReference type="PIRSR" id="PIRSR001365-1"/>
    </source>
</evidence>
<dbReference type="SUPFAM" id="SSF51569">
    <property type="entry name" value="Aldolase"/>
    <property type="match status" value="1"/>
</dbReference>
<proteinExistence type="inferred from homology"/>
<name>A0A3P3XNK7_9SPIR</name>
<dbReference type="InterPro" id="IPR013785">
    <property type="entry name" value="Aldolase_TIM"/>
</dbReference>
<dbReference type="CDD" id="cd00408">
    <property type="entry name" value="DHDPS-like"/>
    <property type="match status" value="1"/>
</dbReference>
<accession>A0A3P3XNK7</accession>
<dbReference type="PRINTS" id="PR00146">
    <property type="entry name" value="DHPICSNTHASE"/>
</dbReference>
<reference evidence="6" key="1">
    <citation type="submission" date="2017-02" db="EMBL/GenBank/DDBJ databases">
        <authorList>
            <person name="Regsiter A."/>
            <person name="William W."/>
        </authorList>
    </citation>
    <scope>NUCLEOTIDE SEQUENCE</scope>
    <source>
        <strain evidence="6">BdmA 4</strain>
    </source>
</reference>
<organism evidence="6">
    <name type="scientific">uncultured spirochete</name>
    <dbReference type="NCBI Taxonomy" id="156406"/>
    <lineage>
        <taxon>Bacteria</taxon>
        <taxon>Pseudomonadati</taxon>
        <taxon>Spirochaetota</taxon>
        <taxon>Spirochaetia</taxon>
        <taxon>Spirochaetales</taxon>
        <taxon>environmental samples</taxon>
    </lineage>
</organism>
<feature type="active site" description="Schiff-base intermediate with substrate" evidence="4">
    <location>
        <position position="161"/>
    </location>
</feature>
<dbReference type="GO" id="GO:0008840">
    <property type="term" value="F:4-hydroxy-tetrahydrodipicolinate synthase activity"/>
    <property type="evidence" value="ECO:0007669"/>
    <property type="project" value="TreeGrafter"/>
</dbReference>
<dbReference type="Gene3D" id="3.20.20.70">
    <property type="entry name" value="Aldolase class I"/>
    <property type="match status" value="1"/>
</dbReference>
<dbReference type="InterPro" id="IPR002220">
    <property type="entry name" value="DapA-like"/>
</dbReference>
<protein>
    <submittedName>
        <fullName evidence="6">Dihydrodipicolinate synthetase</fullName>
    </submittedName>
</protein>
<comment type="similarity">
    <text evidence="1 3">Belongs to the DapA family.</text>
</comment>
<evidence type="ECO:0000256" key="1">
    <source>
        <dbReference type="ARBA" id="ARBA00007592"/>
    </source>
</evidence>
<dbReference type="EMBL" id="FWDO01000004">
    <property type="protein sequence ID" value="SLM17857.1"/>
    <property type="molecule type" value="Genomic_DNA"/>
</dbReference>
<evidence type="ECO:0000256" key="5">
    <source>
        <dbReference type="PIRSR" id="PIRSR001365-2"/>
    </source>
</evidence>
<evidence type="ECO:0000313" key="6">
    <source>
        <dbReference type="EMBL" id="SLM17857.1"/>
    </source>
</evidence>
<feature type="binding site" evidence="5">
    <location>
        <position position="204"/>
    </location>
    <ligand>
        <name>pyruvate</name>
        <dbReference type="ChEBI" id="CHEBI:15361"/>
    </ligand>
</feature>
<evidence type="ECO:0000256" key="2">
    <source>
        <dbReference type="ARBA" id="ARBA00023239"/>
    </source>
</evidence>